<organism evidence="6 7">
    <name type="scientific">Aspergillus awamori</name>
    <name type="common">Black koji mold</name>
    <dbReference type="NCBI Taxonomy" id="105351"/>
    <lineage>
        <taxon>Eukaryota</taxon>
        <taxon>Fungi</taxon>
        <taxon>Dikarya</taxon>
        <taxon>Ascomycota</taxon>
        <taxon>Pezizomycotina</taxon>
        <taxon>Eurotiomycetes</taxon>
        <taxon>Eurotiomycetidae</taxon>
        <taxon>Eurotiales</taxon>
        <taxon>Aspergillaceae</taxon>
        <taxon>Aspergillus</taxon>
    </lineage>
</organism>
<evidence type="ECO:0000256" key="2">
    <source>
        <dbReference type="ARBA" id="ARBA00022692"/>
    </source>
</evidence>
<feature type="transmembrane region" description="Helical" evidence="5">
    <location>
        <begin position="81"/>
        <end position="101"/>
    </location>
</feature>
<keyword evidence="7" id="KW-1185">Reference proteome</keyword>
<dbReference type="InterPro" id="IPR007568">
    <property type="entry name" value="RTA1"/>
</dbReference>
<dbReference type="PANTHER" id="PTHR47784:SF4">
    <property type="entry name" value="ZN(II)2CYS6 TRANSCRIPTION FACTOR (EUROFUNG)"/>
    <property type="match status" value="1"/>
</dbReference>
<gene>
    <name evidence="6" type="ORF">AAWM_04552</name>
</gene>
<evidence type="ECO:0000256" key="3">
    <source>
        <dbReference type="ARBA" id="ARBA00022989"/>
    </source>
</evidence>
<dbReference type="Pfam" id="PF04479">
    <property type="entry name" value="RTA1"/>
    <property type="match status" value="1"/>
</dbReference>
<dbReference type="Proteomes" id="UP000286921">
    <property type="component" value="Unassembled WGS sequence"/>
</dbReference>
<dbReference type="AlphaFoldDB" id="A0A401KR06"/>
<dbReference type="PANTHER" id="PTHR47784">
    <property type="entry name" value="STEROL UPTAKE CONTROL PROTEIN 2"/>
    <property type="match status" value="1"/>
</dbReference>
<evidence type="ECO:0000313" key="7">
    <source>
        <dbReference type="Proteomes" id="UP000286921"/>
    </source>
</evidence>
<dbReference type="GO" id="GO:0001228">
    <property type="term" value="F:DNA-binding transcription activator activity, RNA polymerase II-specific"/>
    <property type="evidence" value="ECO:0007669"/>
    <property type="project" value="TreeGrafter"/>
</dbReference>
<dbReference type="GO" id="GO:0016020">
    <property type="term" value="C:membrane"/>
    <property type="evidence" value="ECO:0007669"/>
    <property type="project" value="UniProtKB-SubCell"/>
</dbReference>
<keyword evidence="4 5" id="KW-0472">Membrane</keyword>
<keyword evidence="3 5" id="KW-1133">Transmembrane helix</keyword>
<evidence type="ECO:0000256" key="5">
    <source>
        <dbReference type="SAM" id="Phobius"/>
    </source>
</evidence>
<proteinExistence type="predicted"/>
<dbReference type="EMBL" id="BDHI01000008">
    <property type="protein sequence ID" value="GCB21667.1"/>
    <property type="molecule type" value="Genomic_DNA"/>
</dbReference>
<name>A0A401KR06_ASPAW</name>
<evidence type="ECO:0000256" key="4">
    <source>
        <dbReference type="ARBA" id="ARBA00023136"/>
    </source>
</evidence>
<comment type="subcellular location">
    <subcellularLocation>
        <location evidence="1">Membrane</location>
        <topology evidence="1">Multi-pass membrane protein</topology>
    </subcellularLocation>
</comment>
<sequence>MAKLEPYKHGVYLWQYLPSLAAAVIFAIIFASVTVVHFIRLKKWRARFCIPYAIGGIFEIIGYATRAWAHFASGEIMPYSIQNVFILLGPVLFSASVYMALGRIMRNTGGEHHSLIPIRWLTKTFVMGDVLSFVVQGGAAGLMVSGDNATLGKEPAANMLHAELLYQLLTETIDSINEQNSPEIVVSPAELIRCSLRASYLLNELLALAATHLSIIRSEQHVYYRTHATHLQNHALSFFHAMDKADDPEACIPRFFFSSILGLHTLCETLIFRDGDFNIFLDSFVPYLRLHQGVRAVIGDNWSMLSQTTSLGPTLGSAGRQLQTDGSLGPECSHLLALIRQSNLGPSITETYRQAIEALQAAMHSISPNRPGGACITGVFAWPASVPSEYINLLALRSPDALAVLAHYGVVLHAYRQCWFLGDGGRYLIESIIDYLGPAWSEWLAYPRQVLSVGSH</sequence>
<comment type="caution">
    <text evidence="6">The sequence shown here is derived from an EMBL/GenBank/DDBJ whole genome shotgun (WGS) entry which is preliminary data.</text>
</comment>
<dbReference type="InterPro" id="IPR053157">
    <property type="entry name" value="Sterol_Uptake_Regulator"/>
</dbReference>
<accession>A0A401KR06</accession>
<protein>
    <submittedName>
        <fullName evidence="6">Protein RTM1</fullName>
    </submittedName>
</protein>
<feature type="transmembrane region" description="Helical" evidence="5">
    <location>
        <begin position="20"/>
        <end position="41"/>
    </location>
</feature>
<evidence type="ECO:0000256" key="1">
    <source>
        <dbReference type="ARBA" id="ARBA00004141"/>
    </source>
</evidence>
<reference evidence="6 7" key="1">
    <citation type="submission" date="2016-09" db="EMBL/GenBank/DDBJ databases">
        <title>Aspergillus awamori IFM 58123T.</title>
        <authorList>
            <person name="Kusuya Y."/>
            <person name="Shimizu M."/>
            <person name="Takahashi H."/>
            <person name="Yaguchi T."/>
        </authorList>
    </citation>
    <scope>NUCLEOTIDE SEQUENCE [LARGE SCALE GENOMIC DNA]</scope>
    <source>
        <strain evidence="6 7">IFM 58123</strain>
    </source>
</reference>
<dbReference type="STRING" id="105351.A0A401KR06"/>
<feature type="transmembrane region" description="Helical" evidence="5">
    <location>
        <begin position="48"/>
        <end position="69"/>
    </location>
</feature>
<evidence type="ECO:0000313" key="6">
    <source>
        <dbReference type="EMBL" id="GCB21667.1"/>
    </source>
</evidence>
<keyword evidence="2 5" id="KW-0812">Transmembrane</keyword>